<name>A0A8C4HC39_DICLA</name>
<proteinExistence type="predicted"/>
<keyword evidence="1" id="KW-1015">Disulfide bond</keyword>
<protein>
    <recommendedName>
        <fullName evidence="4">Glycosyl hydrolases family 22 (GH22) domain-containing protein</fullName>
    </recommendedName>
</protein>
<dbReference type="OrthoDB" id="17373at2759"/>
<dbReference type="Pfam" id="PF00062">
    <property type="entry name" value="Lys"/>
    <property type="match status" value="1"/>
</dbReference>
<dbReference type="Ensembl" id="ENSDLAT00005042854.2">
    <property type="protein sequence ID" value="ENSDLAP00005040148.2"/>
    <property type="gene ID" value="ENSDLAG00005017905.2"/>
</dbReference>
<dbReference type="OMA" id="KSHAWMK"/>
<sequence>MKLGLLVVLAVAVLVPSLSESRTVSRCELREKLGEALILSKRLERFRERILAIVICQVERRSRLNTALVRVFGKRRTTTAKPTTVVTDPTTPRVTETTHEPTTTVSVTTIPTTQEPTTQEPTTPQPTTQEPTTQEPTTQEPTTQEPTTPQPTTQEPTTQEPTTEATTTVSVTTVPRTNTTRSMRRKREADVSEEDMSFEEMLEEEENKFDEEEMENDNNKMEDEDEDEDEVSNEVESDEQEEDGKRNKRSARRWKPKKKLRPWSLGFYGLFQLSDSYFCNSGYRWSKNACGTSCDVFTDDDITDDVECFMKTNYFWAIIRNTPRKCLRTAKFFAKCE</sequence>
<reference evidence="5" key="1">
    <citation type="submission" date="2025-08" db="UniProtKB">
        <authorList>
            <consortium name="Ensembl"/>
        </authorList>
    </citation>
    <scope>IDENTIFICATION</scope>
</reference>
<dbReference type="PROSITE" id="PS00128">
    <property type="entry name" value="GLYCOSYL_HYDROL_F22_1"/>
    <property type="match status" value="1"/>
</dbReference>
<dbReference type="SUPFAM" id="SSF53955">
    <property type="entry name" value="Lysozyme-like"/>
    <property type="match status" value="1"/>
</dbReference>
<dbReference type="PANTHER" id="PTHR11407">
    <property type="entry name" value="LYSOZYME C"/>
    <property type="match status" value="1"/>
</dbReference>
<dbReference type="AlphaFoldDB" id="A0A8C4HC39"/>
<dbReference type="PANTHER" id="PTHR11407:SF69">
    <property type="entry name" value="LYSOZYME C, MILK ISOZYME"/>
    <property type="match status" value="1"/>
</dbReference>
<keyword evidence="3" id="KW-0732">Signal</keyword>
<evidence type="ECO:0000313" key="6">
    <source>
        <dbReference type="Proteomes" id="UP000694389"/>
    </source>
</evidence>
<dbReference type="InterPro" id="IPR023346">
    <property type="entry name" value="Lysozyme-like_dom_sf"/>
</dbReference>
<keyword evidence="6" id="KW-1185">Reference proteome</keyword>
<dbReference type="RefSeq" id="XP_051240835.1">
    <property type="nucleotide sequence ID" value="XM_051384875.1"/>
</dbReference>
<accession>A0A8C4HC39</accession>
<feature type="region of interest" description="Disordered" evidence="2">
    <location>
        <begin position="80"/>
        <end position="251"/>
    </location>
</feature>
<gene>
    <name evidence="5" type="primary">LOC127354737</name>
</gene>
<feature type="signal peptide" evidence="3">
    <location>
        <begin position="1"/>
        <end position="21"/>
    </location>
</feature>
<dbReference type="GO" id="GO:0003796">
    <property type="term" value="F:lysozyme activity"/>
    <property type="evidence" value="ECO:0007669"/>
    <property type="project" value="TreeGrafter"/>
</dbReference>
<feature type="compositionally biased region" description="Acidic residues" evidence="2">
    <location>
        <begin position="191"/>
        <end position="242"/>
    </location>
</feature>
<dbReference type="SMART" id="SM00263">
    <property type="entry name" value="LYZ1"/>
    <property type="match status" value="1"/>
</dbReference>
<dbReference type="InterPro" id="IPR019799">
    <property type="entry name" value="Glyco_hydro_22_CS"/>
</dbReference>
<reference evidence="5" key="2">
    <citation type="submission" date="2025-09" db="UniProtKB">
        <authorList>
            <consortium name="Ensembl"/>
        </authorList>
    </citation>
    <scope>IDENTIFICATION</scope>
</reference>
<feature type="domain" description="Glycosyl hydrolases family 22 (GH22)" evidence="4">
    <location>
        <begin position="290"/>
        <end position="308"/>
    </location>
</feature>
<feature type="chain" id="PRO_5035890811" description="Glycosyl hydrolases family 22 (GH22) domain-containing protein" evidence="3">
    <location>
        <begin position="22"/>
        <end position="337"/>
    </location>
</feature>
<dbReference type="Proteomes" id="UP000694389">
    <property type="component" value="Unassembled WGS sequence"/>
</dbReference>
<evidence type="ECO:0000313" key="5">
    <source>
        <dbReference type="Ensembl" id="ENSDLAP00005040148.2"/>
    </source>
</evidence>
<evidence type="ECO:0000256" key="1">
    <source>
        <dbReference type="ARBA" id="ARBA00023157"/>
    </source>
</evidence>
<dbReference type="GeneTree" id="ENSGT00770000121010"/>
<evidence type="ECO:0000256" key="2">
    <source>
        <dbReference type="SAM" id="MobiDB-lite"/>
    </source>
</evidence>
<dbReference type="PROSITE" id="PS51348">
    <property type="entry name" value="GLYCOSYL_HYDROL_F22_2"/>
    <property type="match status" value="1"/>
</dbReference>
<dbReference type="InterPro" id="IPR001916">
    <property type="entry name" value="Glyco_hydro_22"/>
</dbReference>
<dbReference type="Gene3D" id="1.10.530.10">
    <property type="match status" value="1"/>
</dbReference>
<evidence type="ECO:0000259" key="4">
    <source>
        <dbReference type="PROSITE" id="PS00128"/>
    </source>
</evidence>
<dbReference type="GeneID" id="127354737"/>
<feature type="compositionally biased region" description="Low complexity" evidence="2">
    <location>
        <begin position="80"/>
        <end position="180"/>
    </location>
</feature>
<evidence type="ECO:0000256" key="3">
    <source>
        <dbReference type="SAM" id="SignalP"/>
    </source>
</evidence>
<organism evidence="5 6">
    <name type="scientific">Dicentrarchus labrax</name>
    <name type="common">European seabass</name>
    <name type="synonym">Morone labrax</name>
    <dbReference type="NCBI Taxonomy" id="13489"/>
    <lineage>
        <taxon>Eukaryota</taxon>
        <taxon>Metazoa</taxon>
        <taxon>Chordata</taxon>
        <taxon>Craniata</taxon>
        <taxon>Vertebrata</taxon>
        <taxon>Euteleostomi</taxon>
        <taxon>Actinopterygii</taxon>
        <taxon>Neopterygii</taxon>
        <taxon>Teleostei</taxon>
        <taxon>Neoteleostei</taxon>
        <taxon>Acanthomorphata</taxon>
        <taxon>Eupercaria</taxon>
        <taxon>Moronidae</taxon>
        <taxon>Dicentrarchus</taxon>
    </lineage>
</organism>